<evidence type="ECO:0000313" key="22">
    <source>
        <dbReference type="EMBL" id="KAE9461687.1"/>
    </source>
</evidence>
<dbReference type="AlphaFoldDB" id="A0A6A4M4J9"/>
<evidence type="ECO:0000256" key="4">
    <source>
        <dbReference type="ARBA" id="ARBA00012313"/>
    </source>
</evidence>
<evidence type="ECO:0000256" key="19">
    <source>
        <dbReference type="RuleBase" id="RU362060"/>
    </source>
</evidence>
<evidence type="ECO:0000256" key="18">
    <source>
        <dbReference type="PIRSR" id="PIRSR600823-5"/>
    </source>
</evidence>
<evidence type="ECO:0000256" key="11">
    <source>
        <dbReference type="ARBA" id="ARBA00023004"/>
    </source>
</evidence>
<evidence type="ECO:0000256" key="15">
    <source>
        <dbReference type="PIRSR" id="PIRSR600823-2"/>
    </source>
</evidence>
<dbReference type="Pfam" id="PF00141">
    <property type="entry name" value="peroxidase"/>
    <property type="match status" value="1"/>
</dbReference>
<dbReference type="PRINTS" id="PR00461">
    <property type="entry name" value="PLPEROXIDASE"/>
</dbReference>
<comment type="cofactor">
    <cofactor evidence="16 19">
        <name>Ca(2+)</name>
        <dbReference type="ChEBI" id="CHEBI:29108"/>
    </cofactor>
    <text evidence="16 19">Binds 2 calcium ions per subunit.</text>
</comment>
<dbReference type="GO" id="GO:0140825">
    <property type="term" value="F:lactoperoxidase activity"/>
    <property type="evidence" value="ECO:0007669"/>
    <property type="project" value="UniProtKB-EC"/>
</dbReference>
<evidence type="ECO:0000256" key="9">
    <source>
        <dbReference type="ARBA" id="ARBA00022837"/>
    </source>
</evidence>
<feature type="binding site" evidence="16">
    <location>
        <position position="85"/>
    </location>
    <ligand>
        <name>Ca(2+)</name>
        <dbReference type="ChEBI" id="CHEBI:29108"/>
        <label>1</label>
    </ligand>
</feature>
<evidence type="ECO:0000313" key="23">
    <source>
        <dbReference type="Proteomes" id="UP000428333"/>
    </source>
</evidence>
<evidence type="ECO:0000256" key="6">
    <source>
        <dbReference type="ARBA" id="ARBA00022559"/>
    </source>
</evidence>
<dbReference type="InterPro" id="IPR010255">
    <property type="entry name" value="Haem_peroxidase_sf"/>
</dbReference>
<dbReference type="GO" id="GO:0042744">
    <property type="term" value="P:hydrogen peroxide catabolic process"/>
    <property type="evidence" value="ECO:0007669"/>
    <property type="project" value="UniProtKB-KW"/>
</dbReference>
<evidence type="ECO:0000256" key="3">
    <source>
        <dbReference type="ARBA" id="ARBA00006873"/>
    </source>
</evidence>
<keyword evidence="5 19" id="KW-0964">Secreted</keyword>
<dbReference type="PANTHER" id="PTHR31517:SF59">
    <property type="entry name" value="PEROXIDASE"/>
    <property type="match status" value="1"/>
</dbReference>
<evidence type="ECO:0000256" key="1">
    <source>
        <dbReference type="ARBA" id="ARBA00000189"/>
    </source>
</evidence>
<evidence type="ECO:0000256" key="13">
    <source>
        <dbReference type="ARBA" id="ARBA00023324"/>
    </source>
</evidence>
<dbReference type="CDD" id="cd00693">
    <property type="entry name" value="secretory_peroxidase"/>
    <property type="match status" value="1"/>
</dbReference>
<dbReference type="Gene3D" id="1.10.520.10">
    <property type="match status" value="2"/>
</dbReference>
<dbReference type="PROSITE" id="PS50873">
    <property type="entry name" value="PEROXIDASE_4"/>
    <property type="match status" value="1"/>
</dbReference>
<feature type="binding site" evidence="16">
    <location>
        <position position="89"/>
    </location>
    <ligand>
        <name>Ca(2+)</name>
        <dbReference type="ChEBI" id="CHEBI:29108"/>
        <label>1</label>
    </ligand>
</feature>
<feature type="disulfide bond" evidence="18">
    <location>
        <begin position="81"/>
        <end position="86"/>
    </location>
</feature>
<evidence type="ECO:0000256" key="10">
    <source>
        <dbReference type="ARBA" id="ARBA00023002"/>
    </source>
</evidence>
<keyword evidence="11 16" id="KW-0408">Iron</keyword>
<feature type="binding site" evidence="15">
    <location>
        <position position="173"/>
    </location>
    <ligand>
        <name>substrate</name>
    </ligand>
</feature>
<dbReference type="GO" id="GO:0046872">
    <property type="term" value="F:metal ion binding"/>
    <property type="evidence" value="ECO:0007669"/>
    <property type="project" value="UniProtKB-UniRule"/>
</dbReference>
<evidence type="ECO:0000256" key="14">
    <source>
        <dbReference type="PIRSR" id="PIRSR600823-1"/>
    </source>
</evidence>
<dbReference type="InterPro" id="IPR019793">
    <property type="entry name" value="Peroxidases_heam-ligand_BS"/>
</dbReference>
<feature type="disulfide bond" evidence="18">
    <location>
        <begin position="48"/>
        <end position="127"/>
    </location>
</feature>
<keyword evidence="7 19" id="KW-0349">Heme</keyword>
<evidence type="ECO:0000256" key="2">
    <source>
        <dbReference type="ARBA" id="ARBA00002322"/>
    </source>
</evidence>
<dbReference type="InterPro" id="IPR000823">
    <property type="entry name" value="Peroxidase_pln"/>
</dbReference>
<dbReference type="FunFam" id="1.10.520.10:FF:000008">
    <property type="entry name" value="Peroxidase"/>
    <property type="match status" value="1"/>
</dbReference>
<gene>
    <name evidence="22" type="ORF">C3L33_06387</name>
</gene>
<evidence type="ECO:0000256" key="12">
    <source>
        <dbReference type="ARBA" id="ARBA00023157"/>
    </source>
</evidence>
<evidence type="ECO:0000256" key="20">
    <source>
        <dbReference type="SAM" id="MobiDB-lite"/>
    </source>
</evidence>
<evidence type="ECO:0000256" key="8">
    <source>
        <dbReference type="ARBA" id="ARBA00022723"/>
    </source>
</evidence>
<organism evidence="22 23">
    <name type="scientific">Rhododendron williamsianum</name>
    <dbReference type="NCBI Taxonomy" id="262921"/>
    <lineage>
        <taxon>Eukaryota</taxon>
        <taxon>Viridiplantae</taxon>
        <taxon>Streptophyta</taxon>
        <taxon>Embryophyta</taxon>
        <taxon>Tracheophyta</taxon>
        <taxon>Spermatophyta</taxon>
        <taxon>Magnoliopsida</taxon>
        <taxon>eudicotyledons</taxon>
        <taxon>Gunneridae</taxon>
        <taxon>Pentapetalae</taxon>
        <taxon>asterids</taxon>
        <taxon>Ericales</taxon>
        <taxon>Ericaceae</taxon>
        <taxon>Ericoideae</taxon>
        <taxon>Rhodoreae</taxon>
        <taxon>Rhododendron</taxon>
    </lineage>
</organism>
<name>A0A6A4M4J9_9ERIC</name>
<comment type="similarity">
    <text evidence="19">Belongs to the peroxidase family. Classical plant (class III) peroxidase subfamily.</text>
</comment>
<feature type="binding site" evidence="16">
    <location>
        <position position="101"/>
    </location>
    <ligand>
        <name>Ca(2+)</name>
        <dbReference type="ChEBI" id="CHEBI:29108"/>
        <label>1</label>
    </ligand>
</feature>
<feature type="region of interest" description="Disordered" evidence="20">
    <location>
        <begin position="346"/>
        <end position="365"/>
    </location>
</feature>
<dbReference type="Proteomes" id="UP000428333">
    <property type="component" value="Linkage Group LG04"/>
</dbReference>
<dbReference type="InterPro" id="IPR033905">
    <property type="entry name" value="Secretory_peroxidase"/>
</dbReference>
<proteinExistence type="inferred from homology"/>
<comment type="cofactor">
    <cofactor evidence="16 19">
        <name>heme b</name>
        <dbReference type="ChEBI" id="CHEBI:60344"/>
    </cofactor>
    <text evidence="16 19">Binds 1 heme b (iron(II)-protoporphyrin IX) group per subunit.</text>
</comment>
<protein>
    <recommendedName>
        <fullName evidence="4 19">Peroxidase</fullName>
        <ecNumber evidence="4 19">1.11.1.7</ecNumber>
    </recommendedName>
</protein>
<feature type="binding site" evidence="16">
    <location>
        <position position="80"/>
    </location>
    <ligand>
        <name>Ca(2+)</name>
        <dbReference type="ChEBI" id="CHEBI:29108"/>
        <label>1</label>
    </ligand>
</feature>
<evidence type="ECO:0000256" key="17">
    <source>
        <dbReference type="PIRSR" id="PIRSR600823-4"/>
    </source>
</evidence>
<dbReference type="EMBL" id="QEFC01000948">
    <property type="protein sequence ID" value="KAE9461687.1"/>
    <property type="molecule type" value="Genomic_DNA"/>
</dbReference>
<comment type="similarity">
    <text evidence="3">Belongs to the peroxidase family. Ascorbate peroxidase subfamily.</text>
</comment>
<feature type="non-terminal residue" evidence="22">
    <location>
        <position position="1"/>
    </location>
</feature>
<dbReference type="GO" id="GO:0006979">
    <property type="term" value="P:response to oxidative stress"/>
    <property type="evidence" value="ECO:0007669"/>
    <property type="project" value="UniProtKB-UniRule"/>
</dbReference>
<dbReference type="GO" id="GO:0005576">
    <property type="term" value="C:extracellular region"/>
    <property type="evidence" value="ECO:0007669"/>
    <property type="project" value="UniProtKB-SubCell"/>
</dbReference>
<dbReference type="EC" id="1.11.1.7" evidence="4 19"/>
<feature type="binding site" description="axial binding residue" evidence="16">
    <location>
        <position position="203"/>
    </location>
    <ligand>
        <name>heme b</name>
        <dbReference type="ChEBI" id="CHEBI:60344"/>
    </ligand>
    <ligandPart>
        <name>Fe</name>
        <dbReference type="ChEBI" id="CHEBI:18248"/>
    </ligandPart>
</feature>
<keyword evidence="10 19" id="KW-0560">Oxidoreductase</keyword>
<comment type="caution">
    <text evidence="22">The sequence shown here is derived from an EMBL/GenBank/DDBJ whole genome shotgun (WGS) entry which is preliminary data.</text>
</comment>
<evidence type="ECO:0000256" key="16">
    <source>
        <dbReference type="PIRSR" id="PIRSR600823-3"/>
    </source>
</evidence>
<comment type="catalytic activity">
    <reaction evidence="1 19">
        <text>2 a phenolic donor + H2O2 = 2 a phenolic radical donor + 2 H2O</text>
        <dbReference type="Rhea" id="RHEA:56136"/>
        <dbReference type="ChEBI" id="CHEBI:15377"/>
        <dbReference type="ChEBI" id="CHEBI:16240"/>
        <dbReference type="ChEBI" id="CHEBI:139520"/>
        <dbReference type="ChEBI" id="CHEBI:139521"/>
        <dbReference type="EC" id="1.11.1.7"/>
    </reaction>
</comment>
<dbReference type="OrthoDB" id="2113341at2759"/>
<dbReference type="InterPro" id="IPR002016">
    <property type="entry name" value="Haem_peroxidase"/>
</dbReference>
<dbReference type="GO" id="GO:0020037">
    <property type="term" value="F:heme binding"/>
    <property type="evidence" value="ECO:0007669"/>
    <property type="project" value="UniProtKB-UniRule"/>
</dbReference>
<keyword evidence="8 16" id="KW-0479">Metal-binding</keyword>
<feature type="domain" description="Plant heme peroxidase family profile" evidence="21">
    <location>
        <begin position="38"/>
        <end position="307"/>
    </location>
</feature>
<reference evidence="22 23" key="1">
    <citation type="journal article" date="2019" name="Genome Biol. Evol.">
        <title>The Rhododendron genome and chromosomal organization provide insight into shared whole-genome duplications across the heath family (Ericaceae).</title>
        <authorList>
            <person name="Soza V.L."/>
            <person name="Lindsley D."/>
            <person name="Waalkes A."/>
            <person name="Ramage E."/>
            <person name="Patwardhan R.P."/>
            <person name="Burton J.N."/>
            <person name="Adey A."/>
            <person name="Kumar A."/>
            <person name="Qiu R."/>
            <person name="Shendure J."/>
            <person name="Hall B."/>
        </authorList>
    </citation>
    <scope>NUCLEOTIDE SEQUENCE [LARGE SCALE GENOMIC DNA]</scope>
    <source>
        <strain evidence="22">RSF 1966-606</strain>
    </source>
</reference>
<dbReference type="SUPFAM" id="SSF48113">
    <property type="entry name" value="Heme-dependent peroxidases"/>
    <property type="match status" value="1"/>
</dbReference>
<dbReference type="Gene3D" id="1.10.420.10">
    <property type="entry name" value="Peroxidase, domain 2"/>
    <property type="match status" value="2"/>
</dbReference>
<feature type="disulfide bond" evidence="18">
    <location>
        <begin position="133"/>
        <end position="303"/>
    </location>
</feature>
<feature type="binding site" evidence="16">
    <location>
        <position position="87"/>
    </location>
    <ligand>
        <name>Ca(2+)</name>
        <dbReference type="ChEBI" id="CHEBI:29108"/>
        <label>1</label>
    </ligand>
</feature>
<keyword evidence="23" id="KW-1185">Reference proteome</keyword>
<keyword evidence="13 19" id="KW-0376">Hydrogen peroxide</keyword>
<evidence type="ECO:0000256" key="7">
    <source>
        <dbReference type="ARBA" id="ARBA00022617"/>
    </source>
</evidence>
<keyword evidence="9 16" id="KW-0106">Calcium</keyword>
<keyword evidence="12 18" id="KW-1015">Disulfide bond</keyword>
<keyword evidence="6 19" id="KW-0575">Peroxidase</keyword>
<dbReference type="PROSITE" id="PS00435">
    <property type="entry name" value="PEROXIDASE_1"/>
    <property type="match status" value="1"/>
</dbReference>
<dbReference type="PRINTS" id="PR00458">
    <property type="entry name" value="PEROXIDASE"/>
</dbReference>
<evidence type="ECO:0000259" key="21">
    <source>
        <dbReference type="PROSITE" id="PS50873"/>
    </source>
</evidence>
<sequence>MHRPVRPERAEHFSLMEAFLLAVLTLTLTLLVNRTVCQLEIHFYRNSCPLAEAIVHTVSRQLFAADSTLPAGLLRLQFHDCWTRGCDGSVLIDSTADNTAEKEAPPNLTLRGFDEIDTIKAAVEAQCPGIVSCADILAMAVREGCNFTGASAYNLLTGRLDGTISKMEEVNMPGPSFSIEQALQSFQAKGYTLDDMITLLGGHSMGFAHCGFFLDRLYNFLGTGEADPTMDPGTLQFLMRLLNKKAVLQLDQELAFNATTLAMVIGYIAKPNTWRKKFAQAMIKMTTEEVLPAGEVGEIRLNCRAVNNPSPAAAPVNNPSISYGNSQERPIPLYVTLLTYSEKTRDSGMGAAKQRGGRTGRGYVV</sequence>
<comment type="subcellular location">
    <subcellularLocation>
        <location evidence="19">Secreted</location>
    </subcellularLocation>
</comment>
<evidence type="ECO:0000256" key="5">
    <source>
        <dbReference type="ARBA" id="ARBA00022525"/>
    </source>
</evidence>
<dbReference type="PANTHER" id="PTHR31517">
    <property type="match status" value="1"/>
</dbReference>
<feature type="site" description="Transition state stabilizer" evidence="17">
    <location>
        <position position="75"/>
    </location>
</feature>
<feature type="active site" description="Proton acceptor" evidence="14">
    <location>
        <position position="79"/>
    </location>
</feature>
<accession>A0A6A4M4J9</accession>
<comment type="function">
    <text evidence="2">Removal of H(2)O(2), oxidation of toxic reductants, biosynthesis and degradation of lignin, suberization, auxin catabolism, response to environmental stresses such as wounding, pathogen attack and oxidative stress. These functions might be dependent on each isozyme/isoform in each plant tissue.</text>
</comment>